<dbReference type="Proteomes" id="UP000008141">
    <property type="component" value="Unassembled WGS sequence"/>
</dbReference>
<dbReference type="OrthoDB" id="6086417at2759"/>
<organism evidence="3">
    <name type="scientific">Chlorella variabilis</name>
    <name type="common">Green alga</name>
    <dbReference type="NCBI Taxonomy" id="554065"/>
    <lineage>
        <taxon>Eukaryota</taxon>
        <taxon>Viridiplantae</taxon>
        <taxon>Chlorophyta</taxon>
        <taxon>core chlorophytes</taxon>
        <taxon>Trebouxiophyceae</taxon>
        <taxon>Chlorellales</taxon>
        <taxon>Chlorellaceae</taxon>
        <taxon>Chlorella clade</taxon>
        <taxon>Chlorella</taxon>
    </lineage>
</organism>
<dbReference type="RefSeq" id="XP_005844588.1">
    <property type="nucleotide sequence ID" value="XM_005844526.1"/>
</dbReference>
<dbReference type="STRING" id="554065.E1ZP66"/>
<dbReference type="KEGG" id="cvr:CHLNCDRAFT_138849"/>
<dbReference type="eggNOG" id="ENOG502SG7R">
    <property type="taxonomic scope" value="Eukaryota"/>
</dbReference>
<dbReference type="InParanoid" id="E1ZP66"/>
<dbReference type="InterPro" id="IPR005162">
    <property type="entry name" value="Retrotrans_gag_dom"/>
</dbReference>
<dbReference type="Pfam" id="PF03732">
    <property type="entry name" value="Retrotrans_gag"/>
    <property type="match status" value="1"/>
</dbReference>
<dbReference type="EMBL" id="GL433856">
    <property type="protein sequence ID" value="EFN52486.1"/>
    <property type="molecule type" value="Genomic_DNA"/>
</dbReference>
<evidence type="ECO:0000259" key="1">
    <source>
        <dbReference type="Pfam" id="PF03732"/>
    </source>
</evidence>
<dbReference type="PANTHER" id="PTHR33223:SF6">
    <property type="entry name" value="CCHC-TYPE DOMAIN-CONTAINING PROTEIN"/>
    <property type="match status" value="1"/>
</dbReference>
<protein>
    <recommendedName>
        <fullName evidence="1">Retrotransposon gag domain-containing protein</fullName>
    </recommendedName>
</protein>
<dbReference type="PANTHER" id="PTHR33223">
    <property type="entry name" value="CCHC-TYPE DOMAIN-CONTAINING PROTEIN"/>
    <property type="match status" value="1"/>
</dbReference>
<evidence type="ECO:0000313" key="2">
    <source>
        <dbReference type="EMBL" id="EFN52486.1"/>
    </source>
</evidence>
<dbReference type="GeneID" id="17351872"/>
<gene>
    <name evidence="2" type="ORF">CHLNCDRAFT_138849</name>
</gene>
<dbReference type="AlphaFoldDB" id="E1ZP66"/>
<name>E1ZP66_CHLVA</name>
<accession>E1ZP66</accession>
<sequence>MQVAVSKFSGSAKENPETFIRTVESAKGLYSWGDAQAMAFAGLHLKGKALDWYNIQEPMTWLRFKKALIGRFGLEPSRMLAALTKRVQGEKESVRDYADALCTLVRHSQDPNLQSTLRHFFMSGLREDVQRFVKTRRPETFEAAVAEGEYFEDTFLGGVAAAVSGHPSAWGKEAPATPILPTATPAKVLRNSTNDPVDSITRKLEKLSLLVHDLRLYLAADSQPDDRPANTWEATARPSVARAYLAEDADE</sequence>
<evidence type="ECO:0000313" key="3">
    <source>
        <dbReference type="Proteomes" id="UP000008141"/>
    </source>
</evidence>
<proteinExistence type="predicted"/>
<feature type="domain" description="Retrotransposon gag" evidence="1">
    <location>
        <begin position="40"/>
        <end position="127"/>
    </location>
</feature>
<reference evidence="2 3" key="1">
    <citation type="journal article" date="2010" name="Plant Cell">
        <title>The Chlorella variabilis NC64A genome reveals adaptation to photosymbiosis, coevolution with viruses, and cryptic sex.</title>
        <authorList>
            <person name="Blanc G."/>
            <person name="Duncan G."/>
            <person name="Agarkova I."/>
            <person name="Borodovsky M."/>
            <person name="Gurnon J."/>
            <person name="Kuo A."/>
            <person name="Lindquist E."/>
            <person name="Lucas S."/>
            <person name="Pangilinan J."/>
            <person name="Polle J."/>
            <person name="Salamov A."/>
            <person name="Terry A."/>
            <person name="Yamada T."/>
            <person name="Dunigan D.D."/>
            <person name="Grigoriev I.V."/>
            <person name="Claverie J.M."/>
            <person name="Van Etten J.L."/>
        </authorList>
    </citation>
    <scope>NUCLEOTIDE SEQUENCE [LARGE SCALE GENOMIC DNA]</scope>
    <source>
        <strain evidence="2 3">NC64A</strain>
    </source>
</reference>
<keyword evidence="3" id="KW-1185">Reference proteome</keyword>